<feature type="region of interest" description="Disordered" evidence="1">
    <location>
        <begin position="1"/>
        <end position="29"/>
    </location>
</feature>
<organism evidence="2 3">
    <name type="scientific">Gossypium arboreum</name>
    <name type="common">Tree cotton</name>
    <name type="synonym">Gossypium nanking</name>
    <dbReference type="NCBI Taxonomy" id="29729"/>
    <lineage>
        <taxon>Eukaryota</taxon>
        <taxon>Viridiplantae</taxon>
        <taxon>Streptophyta</taxon>
        <taxon>Embryophyta</taxon>
        <taxon>Tracheophyta</taxon>
        <taxon>Spermatophyta</taxon>
        <taxon>Magnoliopsida</taxon>
        <taxon>eudicotyledons</taxon>
        <taxon>Gunneridae</taxon>
        <taxon>Pentapetalae</taxon>
        <taxon>rosids</taxon>
        <taxon>malvids</taxon>
        <taxon>Malvales</taxon>
        <taxon>Malvaceae</taxon>
        <taxon>Malvoideae</taxon>
        <taxon>Gossypium</taxon>
    </lineage>
</organism>
<evidence type="ECO:0000313" key="2">
    <source>
        <dbReference type="EMBL" id="KHG26240.1"/>
    </source>
</evidence>
<evidence type="ECO:0000256" key="1">
    <source>
        <dbReference type="SAM" id="MobiDB-lite"/>
    </source>
</evidence>
<dbReference type="EMBL" id="KN435639">
    <property type="protein sequence ID" value="KHG26240.1"/>
    <property type="molecule type" value="Genomic_DNA"/>
</dbReference>
<proteinExistence type="predicted"/>
<feature type="compositionally biased region" description="Polar residues" evidence="1">
    <location>
        <begin position="1"/>
        <end position="16"/>
    </location>
</feature>
<accession>A0A0B0PMN2</accession>
<sequence>MPRPSTTQKSSASSEARPSRQRKHDARPDSRFTLDFVHGRVRLLRGGGVTHDAEIRAMCGTWGLLRLQTAAPWVFVC</sequence>
<dbReference type="Proteomes" id="UP000032142">
    <property type="component" value="Unassembled WGS sequence"/>
</dbReference>
<evidence type="ECO:0000313" key="3">
    <source>
        <dbReference type="Proteomes" id="UP000032142"/>
    </source>
</evidence>
<protein>
    <submittedName>
        <fullName evidence="2">Uncharacterized protein</fullName>
    </submittedName>
</protein>
<keyword evidence="3" id="KW-1185">Reference proteome</keyword>
<name>A0A0B0PMN2_GOSAR</name>
<dbReference type="AlphaFoldDB" id="A0A0B0PMN2"/>
<gene>
    <name evidence="2" type="ORF">F383_32777</name>
</gene>
<reference evidence="3" key="1">
    <citation type="submission" date="2014-09" db="EMBL/GenBank/DDBJ databases">
        <authorList>
            <person name="Mudge J."/>
            <person name="Ramaraj T."/>
            <person name="Lindquist I.E."/>
            <person name="Bharti A.K."/>
            <person name="Sundararajan A."/>
            <person name="Cameron C.T."/>
            <person name="Woodward J.E."/>
            <person name="May G.D."/>
            <person name="Brubaker C."/>
            <person name="Broadhvest J."/>
            <person name="Wilkins T.A."/>
        </authorList>
    </citation>
    <scope>NUCLEOTIDE SEQUENCE</scope>
    <source>
        <strain evidence="3">cv. AKA8401</strain>
    </source>
</reference>